<dbReference type="PANTHER" id="PTHR11071:SF561">
    <property type="entry name" value="PEPTIDYL-PROLYL CIS-TRANS ISOMERASE D-RELATED"/>
    <property type="match status" value="1"/>
</dbReference>
<dbReference type="PANTHER" id="PTHR11071">
    <property type="entry name" value="PEPTIDYL-PROLYL CIS-TRANS ISOMERASE"/>
    <property type="match status" value="1"/>
</dbReference>
<name>A0A6C0B3N5_9ZZZZ</name>
<accession>A0A6C0B3N5</accession>
<dbReference type="AlphaFoldDB" id="A0A6C0B3N5"/>
<organism evidence="3">
    <name type="scientific">viral metagenome</name>
    <dbReference type="NCBI Taxonomy" id="1070528"/>
    <lineage>
        <taxon>unclassified sequences</taxon>
        <taxon>metagenomes</taxon>
        <taxon>organismal metagenomes</taxon>
    </lineage>
</organism>
<keyword evidence="1" id="KW-1133">Transmembrane helix</keyword>
<dbReference type="GO" id="GO:0003755">
    <property type="term" value="F:peptidyl-prolyl cis-trans isomerase activity"/>
    <property type="evidence" value="ECO:0007669"/>
    <property type="project" value="InterPro"/>
</dbReference>
<dbReference type="Gene3D" id="2.40.100.10">
    <property type="entry name" value="Cyclophilin-like"/>
    <property type="match status" value="1"/>
</dbReference>
<keyword evidence="1" id="KW-0472">Membrane</keyword>
<evidence type="ECO:0000256" key="1">
    <source>
        <dbReference type="SAM" id="Phobius"/>
    </source>
</evidence>
<proteinExistence type="predicted"/>
<dbReference type="EMBL" id="MN739060">
    <property type="protein sequence ID" value="QHS86672.1"/>
    <property type="molecule type" value="Genomic_DNA"/>
</dbReference>
<dbReference type="InterPro" id="IPR029000">
    <property type="entry name" value="Cyclophilin-like_dom_sf"/>
</dbReference>
<dbReference type="InterPro" id="IPR002130">
    <property type="entry name" value="Cyclophilin-type_PPIase_dom"/>
</dbReference>
<evidence type="ECO:0000313" key="3">
    <source>
        <dbReference type="EMBL" id="QHS86672.1"/>
    </source>
</evidence>
<feature type="domain" description="PPIase cyclophilin-type" evidence="2">
    <location>
        <begin position="69"/>
        <end position="214"/>
    </location>
</feature>
<dbReference type="GO" id="GO:0006457">
    <property type="term" value="P:protein folding"/>
    <property type="evidence" value="ECO:0007669"/>
    <property type="project" value="TreeGrafter"/>
</dbReference>
<dbReference type="PRINTS" id="PR00153">
    <property type="entry name" value="CSAPPISMRASE"/>
</dbReference>
<evidence type="ECO:0000259" key="2">
    <source>
        <dbReference type="PROSITE" id="PS50072"/>
    </source>
</evidence>
<dbReference type="Pfam" id="PF00160">
    <property type="entry name" value="Pro_isomerase"/>
    <property type="match status" value="1"/>
</dbReference>
<feature type="transmembrane region" description="Helical" evidence="1">
    <location>
        <begin position="6"/>
        <end position="24"/>
    </location>
</feature>
<dbReference type="GO" id="GO:0005829">
    <property type="term" value="C:cytosol"/>
    <property type="evidence" value="ECO:0007669"/>
    <property type="project" value="TreeGrafter"/>
</dbReference>
<dbReference type="SUPFAM" id="SSF50891">
    <property type="entry name" value="Cyclophilin-like"/>
    <property type="match status" value="1"/>
</dbReference>
<dbReference type="GO" id="GO:0016018">
    <property type="term" value="F:cyclosporin A binding"/>
    <property type="evidence" value="ECO:0007669"/>
    <property type="project" value="TreeGrafter"/>
</dbReference>
<reference evidence="3" key="1">
    <citation type="journal article" date="2020" name="Nature">
        <title>Giant virus diversity and host interactions through global metagenomics.</title>
        <authorList>
            <person name="Schulz F."/>
            <person name="Roux S."/>
            <person name="Paez-Espino D."/>
            <person name="Jungbluth S."/>
            <person name="Walsh D.A."/>
            <person name="Denef V.J."/>
            <person name="McMahon K.D."/>
            <person name="Konstantinidis K.T."/>
            <person name="Eloe-Fadrosh E.A."/>
            <person name="Kyrpides N.C."/>
            <person name="Woyke T."/>
        </authorList>
    </citation>
    <scope>NUCLEOTIDE SEQUENCE</scope>
    <source>
        <strain evidence="3">GVMAG-M-3300009422-16</strain>
    </source>
</reference>
<dbReference type="PROSITE" id="PS50072">
    <property type="entry name" value="CSA_PPIASE_2"/>
    <property type="match status" value="1"/>
</dbReference>
<protein>
    <recommendedName>
        <fullName evidence="2">PPIase cyclophilin-type domain-containing protein</fullName>
    </recommendedName>
</protein>
<sequence length="214" mass="24535">MKLFIIITAILITLIFYLIYLLYYKFTNDTINNISVTETLKEVDKLTSNKIDDKPNITISLKHNNSIFNIEVQLFDDDLPITCKNFRHLAYNGIKNKTYKNTNFYKIVDDKFIEGGDILNNDGTGVISLYGKYFIDESFEYTHSTPGLLSMVNDGPNKNNSKFIITTRCCPCLDGKQVVFGRVISGMYHLFNLMKVNTDDNNEPLNPIEIIDIT</sequence>
<keyword evidence="1" id="KW-0812">Transmembrane</keyword>